<dbReference type="Proteomes" id="UP000596092">
    <property type="component" value="Chromosome"/>
</dbReference>
<gene>
    <name evidence="2" type="ORF">HP555_06050</name>
</gene>
<accession>A0A7T5VCP3</accession>
<proteinExistence type="predicted"/>
<dbReference type="InterPro" id="IPR036105">
    <property type="entry name" value="DiNase_FeMo-co_biosyn_sf"/>
</dbReference>
<keyword evidence="3" id="KW-1185">Reference proteome</keyword>
<dbReference type="InterPro" id="IPR033913">
    <property type="entry name" value="MTH1175_dom"/>
</dbReference>
<dbReference type="Gene3D" id="3.30.420.130">
    <property type="entry name" value="Dinitrogenase iron-molybdenum cofactor biosynthesis domain"/>
    <property type="match status" value="1"/>
</dbReference>
<sequence length="119" mass="12641">MKIAFTVAGTDMSAAIDPRFGRCFGFLIYNLDDDTFAMHENKNREAAHGAGIQSAESLVRSGAQAVITGQCGPKAFQVLRTAGIKIFATTATGVADALTLYRQGRLPEISAPHAQGRGR</sequence>
<feature type="domain" description="Dinitrogenase iron-molybdenum cofactor biosynthesis" evidence="1">
    <location>
        <begin position="14"/>
        <end position="102"/>
    </location>
</feature>
<evidence type="ECO:0000313" key="2">
    <source>
        <dbReference type="EMBL" id="QQG65458.1"/>
    </source>
</evidence>
<dbReference type="CDD" id="cd00851">
    <property type="entry name" value="MTH1175"/>
    <property type="match status" value="1"/>
</dbReference>
<organism evidence="2 3">
    <name type="scientific">Desulfobulbus oligotrophicus</name>
    <dbReference type="NCBI Taxonomy" id="1909699"/>
    <lineage>
        <taxon>Bacteria</taxon>
        <taxon>Pseudomonadati</taxon>
        <taxon>Thermodesulfobacteriota</taxon>
        <taxon>Desulfobulbia</taxon>
        <taxon>Desulfobulbales</taxon>
        <taxon>Desulfobulbaceae</taxon>
        <taxon>Desulfobulbus</taxon>
    </lineage>
</organism>
<dbReference type="InterPro" id="IPR003731">
    <property type="entry name" value="Di-Nase_FeMo-co_biosynth"/>
</dbReference>
<protein>
    <submittedName>
        <fullName evidence="2">NifB/NifX family molybdenum-iron cluster-binding protein</fullName>
    </submittedName>
</protein>
<reference evidence="2 3" key="1">
    <citation type="submission" date="2020-05" db="EMBL/GenBank/DDBJ databases">
        <title>Complete genome of Desulfobulbus oligotrophicus.</title>
        <authorList>
            <person name="Podar M."/>
        </authorList>
    </citation>
    <scope>NUCLEOTIDE SEQUENCE [LARGE SCALE GENOMIC DNA]</scope>
    <source>
        <strain evidence="2 3">Prop6</strain>
    </source>
</reference>
<dbReference type="AlphaFoldDB" id="A0A7T5VCP3"/>
<evidence type="ECO:0000259" key="1">
    <source>
        <dbReference type="Pfam" id="PF02579"/>
    </source>
</evidence>
<dbReference type="RefSeq" id="WP_199264279.1">
    <property type="nucleotide sequence ID" value="NZ_CP054140.1"/>
</dbReference>
<dbReference type="EMBL" id="CP054140">
    <property type="protein sequence ID" value="QQG65458.1"/>
    <property type="molecule type" value="Genomic_DNA"/>
</dbReference>
<dbReference type="SUPFAM" id="SSF53146">
    <property type="entry name" value="Nitrogenase accessory factor-like"/>
    <property type="match status" value="1"/>
</dbReference>
<dbReference type="Pfam" id="PF02579">
    <property type="entry name" value="Nitro_FeMo-Co"/>
    <property type="match status" value="1"/>
</dbReference>
<evidence type="ECO:0000313" key="3">
    <source>
        <dbReference type="Proteomes" id="UP000596092"/>
    </source>
</evidence>
<dbReference type="PANTHER" id="PTHR42983:SF1">
    <property type="entry name" value="IRON-MOLYBDENUM PROTEIN"/>
    <property type="match status" value="1"/>
</dbReference>
<name>A0A7T5VCP3_9BACT</name>
<dbReference type="KEGG" id="dog:HP555_06050"/>
<dbReference type="PANTHER" id="PTHR42983">
    <property type="entry name" value="DINITROGENASE IRON-MOLYBDENUM COFACTOR PROTEIN-RELATED"/>
    <property type="match status" value="1"/>
</dbReference>